<reference evidence="1" key="1">
    <citation type="submission" date="2021-03" db="EMBL/GenBank/DDBJ databases">
        <authorList>
            <person name="Tran Van P."/>
        </authorList>
    </citation>
    <scope>NUCLEOTIDE SEQUENCE</scope>
</reference>
<proteinExistence type="predicted"/>
<gene>
    <name evidence="1" type="ORF">TPAB3V08_LOCUS12086</name>
</gene>
<name>A0ABN7PI55_TIMPD</name>
<accession>A0ABN7PI55</accession>
<evidence type="ECO:0000313" key="2">
    <source>
        <dbReference type="Proteomes" id="UP001153148"/>
    </source>
</evidence>
<organism evidence="1 2">
    <name type="scientific">Timema podura</name>
    <name type="common">Walking stick</name>
    <dbReference type="NCBI Taxonomy" id="61482"/>
    <lineage>
        <taxon>Eukaryota</taxon>
        <taxon>Metazoa</taxon>
        <taxon>Ecdysozoa</taxon>
        <taxon>Arthropoda</taxon>
        <taxon>Hexapoda</taxon>
        <taxon>Insecta</taxon>
        <taxon>Pterygota</taxon>
        <taxon>Neoptera</taxon>
        <taxon>Polyneoptera</taxon>
        <taxon>Phasmatodea</taxon>
        <taxon>Timematodea</taxon>
        <taxon>Timematoidea</taxon>
        <taxon>Timematidae</taxon>
        <taxon>Timema</taxon>
    </lineage>
</organism>
<comment type="caution">
    <text evidence="1">The sequence shown here is derived from an EMBL/GenBank/DDBJ whole genome shotgun (WGS) entry which is preliminary data.</text>
</comment>
<sequence>MLCVCRVGRQTRQTGSDMYNVEVSFPSVNDPVINSNNNERSSVQRLLEKLILEEDQFDVHDILPNTVPDPASLQLESAYALPCAVGTFFDKATLLVCPVSSQQLPE</sequence>
<evidence type="ECO:0000313" key="1">
    <source>
        <dbReference type="EMBL" id="CAG2065142.1"/>
    </source>
</evidence>
<dbReference type="Proteomes" id="UP001153148">
    <property type="component" value="Unassembled WGS sequence"/>
</dbReference>
<keyword evidence="2" id="KW-1185">Reference proteome</keyword>
<protein>
    <submittedName>
        <fullName evidence="1">Uncharacterized protein</fullName>
    </submittedName>
</protein>
<dbReference type="EMBL" id="CAJPIN010040223">
    <property type="protein sequence ID" value="CAG2065142.1"/>
    <property type="molecule type" value="Genomic_DNA"/>
</dbReference>